<reference evidence="2" key="1">
    <citation type="submission" date="2023-06" db="EMBL/GenBank/DDBJ databases">
        <authorList>
            <person name="Delattre M."/>
        </authorList>
    </citation>
    <scope>NUCLEOTIDE SEQUENCE</scope>
    <source>
        <strain evidence="2">AF72</strain>
    </source>
</reference>
<feature type="compositionally biased region" description="Polar residues" evidence="1">
    <location>
        <begin position="164"/>
        <end position="173"/>
    </location>
</feature>
<evidence type="ECO:0000256" key="1">
    <source>
        <dbReference type="SAM" id="MobiDB-lite"/>
    </source>
</evidence>
<evidence type="ECO:0000313" key="2">
    <source>
        <dbReference type="EMBL" id="CAJ0559816.1"/>
    </source>
</evidence>
<dbReference type="AlphaFoldDB" id="A0AA36FPP3"/>
<organism evidence="2 3">
    <name type="scientific">Mesorhabditis spiculigera</name>
    <dbReference type="NCBI Taxonomy" id="96644"/>
    <lineage>
        <taxon>Eukaryota</taxon>
        <taxon>Metazoa</taxon>
        <taxon>Ecdysozoa</taxon>
        <taxon>Nematoda</taxon>
        <taxon>Chromadorea</taxon>
        <taxon>Rhabditida</taxon>
        <taxon>Rhabditina</taxon>
        <taxon>Rhabditomorpha</taxon>
        <taxon>Rhabditoidea</taxon>
        <taxon>Rhabditidae</taxon>
        <taxon>Mesorhabditinae</taxon>
        <taxon>Mesorhabditis</taxon>
    </lineage>
</organism>
<accession>A0AA36FPP3</accession>
<keyword evidence="3" id="KW-1185">Reference proteome</keyword>
<name>A0AA36FPP3_9BILA</name>
<comment type="caution">
    <text evidence="2">The sequence shown here is derived from an EMBL/GenBank/DDBJ whole genome shotgun (WGS) entry which is preliminary data.</text>
</comment>
<dbReference type="EMBL" id="CATQJA010000382">
    <property type="protein sequence ID" value="CAJ0559816.1"/>
    <property type="molecule type" value="Genomic_DNA"/>
</dbReference>
<sequence>MFPQNRPNIFTYYDPDVMDRSIERVLVRTPEIEIDGIPDDSSTISISSMHPSFSSQYSVPAPSYNRRVPPRLPSLPIEKRKTVRLQRMERPAGRPSTAKSTTSRQSTTDSLLMRSADSVELNMLKSITRLRLGSRQATRSFDDSLREHEYEDLSDEETHEKRQQNPGRGTQSAHPHPRLTKQKELDGTPQAIRRRAHSAHSQGGTDGRHIIREMEDRLQGFRHEKTSSTQRSQKSTDFSSDAMAGLIYDADFDCYYNPEDDTYYRVTTEP</sequence>
<protein>
    <submittedName>
        <fullName evidence="2">Uncharacterized protein</fullName>
    </submittedName>
</protein>
<evidence type="ECO:0000313" key="3">
    <source>
        <dbReference type="Proteomes" id="UP001177023"/>
    </source>
</evidence>
<feature type="compositionally biased region" description="Polar residues" evidence="1">
    <location>
        <begin position="97"/>
        <end position="110"/>
    </location>
</feature>
<feature type="region of interest" description="Disordered" evidence="1">
    <location>
        <begin position="142"/>
        <end position="186"/>
    </location>
</feature>
<proteinExistence type="predicted"/>
<feature type="region of interest" description="Disordered" evidence="1">
    <location>
        <begin position="78"/>
        <end position="114"/>
    </location>
</feature>
<feature type="non-terminal residue" evidence="2">
    <location>
        <position position="1"/>
    </location>
</feature>
<dbReference type="Proteomes" id="UP001177023">
    <property type="component" value="Unassembled WGS sequence"/>
</dbReference>
<gene>
    <name evidence="2" type="ORF">MSPICULIGERA_LOCUS1385</name>
</gene>
<feature type="compositionally biased region" description="Basic and acidic residues" evidence="1">
    <location>
        <begin position="142"/>
        <end position="163"/>
    </location>
</feature>